<accession>A0A853FXW0</accession>
<dbReference type="InterPro" id="IPR025877">
    <property type="entry name" value="MobA-like_NTP_Trfase"/>
</dbReference>
<keyword evidence="3" id="KW-0808">Transferase</keyword>
<dbReference type="AlphaFoldDB" id="A0A853FXW0"/>
<sequence>MQPITAIILAAGRSRRFGRDKRLEPVDGVPMLLRTALAYQGVLPDTTVILGREDHEHAAMLAAHGIASLLTEASEGGMGGTLSWAVRRHAQAQGWLITPADLPFIRPATIRKVLDAAADHPLAAPVHQGLRGHPVWFHHRYLPELSAIQGDQGAKSVLAAHRRDLCLIDVDDAGCVRDVDQASDLAMRPASP</sequence>
<feature type="domain" description="MobA-like NTP transferase" evidence="2">
    <location>
        <begin position="6"/>
        <end position="162"/>
    </location>
</feature>
<organism evidence="3 4">
    <name type="scientific">Parapusillimonas granuli</name>
    <dbReference type="NCBI Taxonomy" id="380911"/>
    <lineage>
        <taxon>Bacteria</taxon>
        <taxon>Pseudomonadati</taxon>
        <taxon>Pseudomonadota</taxon>
        <taxon>Betaproteobacteria</taxon>
        <taxon>Burkholderiales</taxon>
        <taxon>Alcaligenaceae</taxon>
        <taxon>Parapusillimonas</taxon>
    </lineage>
</organism>
<dbReference type="PANTHER" id="PTHR43777">
    <property type="entry name" value="MOLYBDENUM COFACTOR CYTIDYLYLTRANSFERASE"/>
    <property type="match status" value="1"/>
</dbReference>
<dbReference type="SUPFAM" id="SSF53448">
    <property type="entry name" value="Nucleotide-diphospho-sugar transferases"/>
    <property type="match status" value="1"/>
</dbReference>
<protein>
    <submittedName>
        <fullName evidence="3">Nucleotidyltransferase family protein</fullName>
    </submittedName>
</protein>
<comment type="caution">
    <text evidence="3">The sequence shown here is derived from an EMBL/GenBank/DDBJ whole genome shotgun (WGS) entry which is preliminary data.</text>
</comment>
<gene>
    <name evidence="3" type="ORF">H0A72_08995</name>
</gene>
<proteinExistence type="predicted"/>
<dbReference type="GO" id="GO:0016779">
    <property type="term" value="F:nucleotidyltransferase activity"/>
    <property type="evidence" value="ECO:0007669"/>
    <property type="project" value="UniProtKB-ARBA"/>
</dbReference>
<keyword evidence="1" id="KW-0460">Magnesium</keyword>
<evidence type="ECO:0000313" key="3">
    <source>
        <dbReference type="EMBL" id="NYT49443.1"/>
    </source>
</evidence>
<reference evidence="3 4" key="1">
    <citation type="submission" date="2020-07" db="EMBL/GenBank/DDBJ databases">
        <title>Taxonomic revisions and descriptions of new bacterial species based on genomic comparisons in the high-G+C-content subgroup of the family Alcaligenaceae.</title>
        <authorList>
            <person name="Szabo A."/>
            <person name="Felfoldi T."/>
        </authorList>
    </citation>
    <scope>NUCLEOTIDE SEQUENCE [LARGE SCALE GENOMIC DNA]</scope>
    <source>
        <strain evidence="3 4">LMG 24012</strain>
    </source>
</reference>
<dbReference type="CDD" id="cd04182">
    <property type="entry name" value="GT_2_like_f"/>
    <property type="match status" value="1"/>
</dbReference>
<dbReference type="EMBL" id="JACCEM010000004">
    <property type="protein sequence ID" value="NYT49443.1"/>
    <property type="molecule type" value="Genomic_DNA"/>
</dbReference>
<dbReference type="Pfam" id="PF12804">
    <property type="entry name" value="NTP_transf_3"/>
    <property type="match status" value="1"/>
</dbReference>
<dbReference type="PANTHER" id="PTHR43777:SF1">
    <property type="entry name" value="MOLYBDENUM COFACTOR CYTIDYLYLTRANSFERASE"/>
    <property type="match status" value="1"/>
</dbReference>
<dbReference type="InterPro" id="IPR029044">
    <property type="entry name" value="Nucleotide-diphossugar_trans"/>
</dbReference>
<evidence type="ECO:0000259" key="2">
    <source>
        <dbReference type="Pfam" id="PF12804"/>
    </source>
</evidence>
<evidence type="ECO:0000313" key="4">
    <source>
        <dbReference type="Proteomes" id="UP000559809"/>
    </source>
</evidence>
<dbReference type="RefSeq" id="WP_180154737.1">
    <property type="nucleotide sequence ID" value="NZ_JACCEM010000004.1"/>
</dbReference>
<dbReference type="Gene3D" id="3.90.550.10">
    <property type="entry name" value="Spore Coat Polysaccharide Biosynthesis Protein SpsA, Chain A"/>
    <property type="match status" value="1"/>
</dbReference>
<evidence type="ECO:0000256" key="1">
    <source>
        <dbReference type="ARBA" id="ARBA00022842"/>
    </source>
</evidence>
<dbReference type="Proteomes" id="UP000559809">
    <property type="component" value="Unassembled WGS sequence"/>
</dbReference>
<keyword evidence="4" id="KW-1185">Reference proteome</keyword>
<name>A0A853FXW0_9BURK</name>